<name>A0A2G8SJR5_9APHY</name>
<dbReference type="InterPro" id="IPR041078">
    <property type="entry name" value="Plavaka"/>
</dbReference>
<protein>
    <submittedName>
        <fullName evidence="2">Uncharacterized protein</fullName>
    </submittedName>
</protein>
<sequence length="569" mass="65195">MYWNPTGSEPSPPPSPSTPLSDSNAASSQSSQGDSVPSRPSPIRLYTDCYNTDAMLNADAEIRKKARVEGDDDDIEYAVLPLLLWSDATHLSSFRAASLWPIYLYFGNLSKYIRGRPTEFAAHHLAYIPELPDDLKDAYMEAYGQAPTADVLTFCKRELFNQVWLLLLDVSFKEIFEHGIKVMCGDGVVRRLFPRFFTYSADYPEKMLIAALKPLARCLCPRCLVTQTQVADAGTPRDERRRAQTRMDDHPLHDSISRAWRWIFEGHRMTSKRVKDHYELLAPDLMHEFELGVWKGIFTHLMRLLAAQGDDAVETFNSWMRRMPTFGRARIRKFWHDVASRKKLAARDYEAFLQTVMPAFEGLLPLCDNQMVGDLLFELANWHALAKLRLHTDVTLDIFRAATKTMYDAVRNFSSTTCARYATYELPKEAQARARRASKLSTMSSSTGPKRVRFNVPNTFKYHSLGDYPDWIERLGPTDNYTTQVGELEHRHIKQFYARTNKVGYAMQIARKQRKRAALRALRQHDTFTPLSETRRLDKDVKRAQAEARARAKPDTAEPDITSIYTGAV</sequence>
<reference evidence="2 3" key="1">
    <citation type="journal article" date="2015" name="Sci. Rep.">
        <title>Chromosome-level genome map provides insights into diverse defense mechanisms in the medicinal fungus Ganoderma sinense.</title>
        <authorList>
            <person name="Zhu Y."/>
            <person name="Xu J."/>
            <person name="Sun C."/>
            <person name="Zhou S."/>
            <person name="Xu H."/>
            <person name="Nelson D.R."/>
            <person name="Qian J."/>
            <person name="Song J."/>
            <person name="Luo H."/>
            <person name="Xiang L."/>
            <person name="Li Y."/>
            <person name="Xu Z."/>
            <person name="Ji A."/>
            <person name="Wang L."/>
            <person name="Lu S."/>
            <person name="Hayward A."/>
            <person name="Sun W."/>
            <person name="Li X."/>
            <person name="Schwartz D.C."/>
            <person name="Wang Y."/>
            <person name="Chen S."/>
        </authorList>
    </citation>
    <scope>NUCLEOTIDE SEQUENCE [LARGE SCALE GENOMIC DNA]</scope>
    <source>
        <strain evidence="2 3">ZZ0214-1</strain>
    </source>
</reference>
<keyword evidence="3" id="KW-1185">Reference proteome</keyword>
<feature type="compositionally biased region" description="Low complexity" evidence="1">
    <location>
        <begin position="18"/>
        <end position="35"/>
    </location>
</feature>
<dbReference type="EMBL" id="AYKW01000006">
    <property type="protein sequence ID" value="PIL34014.1"/>
    <property type="molecule type" value="Genomic_DNA"/>
</dbReference>
<dbReference type="Pfam" id="PF18759">
    <property type="entry name" value="Plavaka"/>
    <property type="match status" value="1"/>
</dbReference>
<feature type="region of interest" description="Disordered" evidence="1">
    <location>
        <begin position="1"/>
        <end position="42"/>
    </location>
</feature>
<gene>
    <name evidence="2" type="ORF">GSI_03722</name>
</gene>
<accession>A0A2G8SJR5</accession>
<organism evidence="2 3">
    <name type="scientific">Ganoderma sinense ZZ0214-1</name>
    <dbReference type="NCBI Taxonomy" id="1077348"/>
    <lineage>
        <taxon>Eukaryota</taxon>
        <taxon>Fungi</taxon>
        <taxon>Dikarya</taxon>
        <taxon>Basidiomycota</taxon>
        <taxon>Agaricomycotina</taxon>
        <taxon>Agaricomycetes</taxon>
        <taxon>Polyporales</taxon>
        <taxon>Polyporaceae</taxon>
        <taxon>Ganoderma</taxon>
    </lineage>
</organism>
<dbReference type="Proteomes" id="UP000230002">
    <property type="component" value="Unassembled WGS sequence"/>
</dbReference>
<evidence type="ECO:0000313" key="3">
    <source>
        <dbReference type="Proteomes" id="UP000230002"/>
    </source>
</evidence>
<proteinExistence type="predicted"/>
<evidence type="ECO:0000313" key="2">
    <source>
        <dbReference type="EMBL" id="PIL34014.1"/>
    </source>
</evidence>
<dbReference type="STRING" id="1077348.A0A2G8SJR5"/>
<dbReference type="OrthoDB" id="2752927at2759"/>
<dbReference type="AlphaFoldDB" id="A0A2G8SJR5"/>
<evidence type="ECO:0000256" key="1">
    <source>
        <dbReference type="SAM" id="MobiDB-lite"/>
    </source>
</evidence>
<comment type="caution">
    <text evidence="2">The sequence shown here is derived from an EMBL/GenBank/DDBJ whole genome shotgun (WGS) entry which is preliminary data.</text>
</comment>